<sequence length="114" mass="12825">MPQMSVVTCGPYRGGVAFSTTDDRAKLLNLKRDARCSLMVSKQNWWGYIVFEGRATILSPDNTSADELRDALRDVYRAATNTDHPNWPEYDQAMVDDRRAAVIVVPDQIYGTVV</sequence>
<evidence type="ECO:0000256" key="1">
    <source>
        <dbReference type="ARBA" id="ARBA00023002"/>
    </source>
</evidence>
<dbReference type="PANTHER" id="PTHR35176:SF2">
    <property type="entry name" value="F420H(2)-DEPENDENT REDUCTASE RV1155"/>
    <property type="match status" value="1"/>
</dbReference>
<evidence type="ECO:0000313" key="3">
    <source>
        <dbReference type="EMBL" id="CUV05799.1"/>
    </source>
</evidence>
<dbReference type="InterPro" id="IPR019920">
    <property type="entry name" value="F420-binding_dom_put"/>
</dbReference>
<name>A0A160VE48_9ZZZZ</name>
<gene>
    <name evidence="3" type="ORF">MGWOODY_Clf3014</name>
</gene>
<dbReference type="GO" id="GO:0005829">
    <property type="term" value="C:cytosol"/>
    <property type="evidence" value="ECO:0007669"/>
    <property type="project" value="TreeGrafter"/>
</dbReference>
<dbReference type="NCBIfam" id="TIGR03618">
    <property type="entry name" value="Rv1155_F420"/>
    <property type="match status" value="1"/>
</dbReference>
<proteinExistence type="predicted"/>
<organism evidence="3">
    <name type="scientific">hydrothermal vent metagenome</name>
    <dbReference type="NCBI Taxonomy" id="652676"/>
    <lineage>
        <taxon>unclassified sequences</taxon>
        <taxon>metagenomes</taxon>
        <taxon>ecological metagenomes</taxon>
    </lineage>
</organism>
<dbReference type="Pfam" id="PF01243">
    <property type="entry name" value="PNPOx_N"/>
    <property type="match status" value="1"/>
</dbReference>
<evidence type="ECO:0000259" key="2">
    <source>
        <dbReference type="Pfam" id="PF01243"/>
    </source>
</evidence>
<dbReference type="Gene3D" id="2.30.110.10">
    <property type="entry name" value="Electron Transport, Fmn-binding Protein, Chain A"/>
    <property type="match status" value="1"/>
</dbReference>
<feature type="domain" description="Pyridoxamine 5'-phosphate oxidase N-terminal" evidence="2">
    <location>
        <begin position="2"/>
        <end position="110"/>
    </location>
</feature>
<dbReference type="AlphaFoldDB" id="A0A160VE48"/>
<keyword evidence="1" id="KW-0560">Oxidoreductase</keyword>
<dbReference type="GO" id="GO:0016627">
    <property type="term" value="F:oxidoreductase activity, acting on the CH-CH group of donors"/>
    <property type="evidence" value="ECO:0007669"/>
    <property type="project" value="TreeGrafter"/>
</dbReference>
<dbReference type="SUPFAM" id="SSF50475">
    <property type="entry name" value="FMN-binding split barrel"/>
    <property type="match status" value="1"/>
</dbReference>
<dbReference type="InterPro" id="IPR011576">
    <property type="entry name" value="Pyridox_Oxase_N"/>
</dbReference>
<protein>
    <submittedName>
        <fullName evidence="3">Pyridoxine 5'-phosphate oxidase, Rv1155</fullName>
    </submittedName>
</protein>
<dbReference type="GO" id="GO:0070967">
    <property type="term" value="F:coenzyme F420 binding"/>
    <property type="evidence" value="ECO:0007669"/>
    <property type="project" value="TreeGrafter"/>
</dbReference>
<dbReference type="InterPro" id="IPR052019">
    <property type="entry name" value="F420H2_bilvrd_red/Heme_oxyg"/>
</dbReference>
<accession>A0A160VE48</accession>
<dbReference type="PANTHER" id="PTHR35176">
    <property type="entry name" value="HEME OXYGENASE HI_0854-RELATED"/>
    <property type="match status" value="1"/>
</dbReference>
<dbReference type="EMBL" id="FAXA01000464">
    <property type="protein sequence ID" value="CUV05799.1"/>
    <property type="molecule type" value="Genomic_DNA"/>
</dbReference>
<reference evidence="3" key="1">
    <citation type="submission" date="2015-10" db="EMBL/GenBank/DDBJ databases">
        <authorList>
            <person name="Gilbert D.G."/>
        </authorList>
    </citation>
    <scope>NUCLEOTIDE SEQUENCE</scope>
</reference>
<dbReference type="InterPro" id="IPR012349">
    <property type="entry name" value="Split_barrel_FMN-bd"/>
</dbReference>